<dbReference type="PANTHER" id="PTHR37535">
    <property type="entry name" value="FLUG DOMAIN PROTEIN"/>
    <property type="match status" value="1"/>
</dbReference>
<dbReference type="Proteomes" id="UP000001261">
    <property type="component" value="Unassembled WGS sequence"/>
</dbReference>
<dbReference type="EMBL" id="GG704911">
    <property type="protein sequence ID" value="EAS36648.1"/>
    <property type="molecule type" value="Genomic_DNA"/>
</dbReference>
<feature type="region of interest" description="Disordered" evidence="1">
    <location>
        <begin position="804"/>
        <end position="827"/>
    </location>
</feature>
<keyword evidence="3" id="KW-1185">Reference proteome</keyword>
<evidence type="ECO:0000313" key="3">
    <source>
        <dbReference type="Proteomes" id="UP000001261"/>
    </source>
</evidence>
<dbReference type="RefSeq" id="XP_001248231.1">
    <property type="nucleotide sequence ID" value="XM_001248230.2"/>
</dbReference>
<feature type="compositionally biased region" description="Basic residues" evidence="1">
    <location>
        <begin position="242"/>
        <end position="253"/>
    </location>
</feature>
<dbReference type="VEuPathDB" id="FungiDB:CIMG_02002"/>
<protein>
    <recommendedName>
        <fullName evidence="4">FluG domain-containing protein</fullName>
    </recommendedName>
</protein>
<feature type="compositionally biased region" description="Basic residues" evidence="1">
    <location>
        <begin position="287"/>
        <end position="299"/>
    </location>
</feature>
<reference evidence="3" key="2">
    <citation type="journal article" date="2010" name="Genome Res.">
        <title>Population genomic sequencing of Coccidioides fungi reveals recent hybridization and transposon control.</title>
        <authorList>
            <person name="Neafsey D.E."/>
            <person name="Barker B.M."/>
            <person name="Sharpton T.J."/>
            <person name="Stajich J.E."/>
            <person name="Park D.J."/>
            <person name="Whiston E."/>
            <person name="Hung C.-Y."/>
            <person name="McMahan C."/>
            <person name="White J."/>
            <person name="Sykes S."/>
            <person name="Heiman D."/>
            <person name="Young S."/>
            <person name="Zeng Q."/>
            <person name="Abouelleil A."/>
            <person name="Aftuck L."/>
            <person name="Bessette D."/>
            <person name="Brown A."/>
            <person name="FitzGerald M."/>
            <person name="Lui A."/>
            <person name="Macdonald J.P."/>
            <person name="Priest M."/>
            <person name="Orbach M.J."/>
            <person name="Galgiani J.N."/>
            <person name="Kirkland T.N."/>
            <person name="Cole G.T."/>
            <person name="Birren B.W."/>
            <person name="Henn M.R."/>
            <person name="Taylor J.W."/>
            <person name="Rounsley S.D."/>
        </authorList>
    </citation>
    <scope>GENOME REANNOTATION</scope>
    <source>
        <strain evidence="3">RS</strain>
    </source>
</reference>
<evidence type="ECO:0000313" key="2">
    <source>
        <dbReference type="EMBL" id="EAS36648.1"/>
    </source>
</evidence>
<dbReference type="PANTHER" id="PTHR37535:SF4">
    <property type="entry name" value="FLUG DOMAIN-CONTAINING PROTEIN"/>
    <property type="match status" value="1"/>
</dbReference>
<feature type="compositionally biased region" description="Basic and acidic residues" evidence="1">
    <location>
        <begin position="276"/>
        <end position="285"/>
    </location>
</feature>
<feature type="compositionally biased region" description="Acidic residues" evidence="1">
    <location>
        <begin position="324"/>
        <end position="341"/>
    </location>
</feature>
<dbReference type="InParanoid" id="A0A0E1S049"/>
<dbReference type="GeneID" id="4566702"/>
<evidence type="ECO:0000256" key="1">
    <source>
        <dbReference type="SAM" id="MobiDB-lite"/>
    </source>
</evidence>
<proteinExistence type="predicted"/>
<dbReference type="KEGG" id="cim:CIMG_02002"/>
<dbReference type="OrthoDB" id="4485682at2759"/>
<gene>
    <name evidence="2" type="ORF">CIMG_02002</name>
</gene>
<accession>A0A0E1S049</accession>
<dbReference type="Pfam" id="PF11917">
    <property type="entry name" value="DUF3435"/>
    <property type="match status" value="1"/>
</dbReference>
<dbReference type="InterPro" id="IPR021842">
    <property type="entry name" value="DUF3435"/>
</dbReference>
<name>A0A0E1S049_COCIM</name>
<sequence>MSEDFLLSPLLVLPHVLSNPISIISFVSTAYQQLFYPPIERHDIWKAQSALGCRTTFCSKHPELQMTPDQYIENLTPAHVKTFLDWFRETHQESVKAASSLDCYWRVLKSLYVDKHGFGMDEAMQRDCRNYKNCIIRLMGLRRRPKRKPSGNKNNIYRILIGHWTRCTRVYADEKQCLYVATGILLSYVSGSRLVSLFDTQVEANDENVREGWSNGSSSQPADTGNLGIALKKNTNTLTVTSHHRQTRPRGAHAKAAPEVRHQNQPSMLKRSKRPPIKDDREPYNMKRPRINTLHRTRRSTQDGITCEDITYNAEDSDPGAYSDSDDADSDIGYASEDDSSSSDTGTFAVNEPDSGTDVDTDTEAIASFVDSGYNTDDINDLDCYMDELDCSTGQVDIGELNHLVKEDRSKLNHFIEDVTDDEYDASEEKTATLLWRHIEFHIIRSPEEGRPNILLAKVTLLHTKGEDNKPRVKTFVISHSPEPILDLLSHILSLAIDDEIFVADFPRFEDIYWYPIPSHLKGMQLKIRRDKLDLPVFHEPEKTANSYRTLKKKPMKASTWARYLIHVGLVAALKYYLTQYVFQHSLINTINNKAPSSVQDQVADHESNAVRYYLDTIIRFDLEAATMGLPSNKVVQTAAHSLLLTADEAAPTELSDEQKSAIRNNPLIQALTKKNQRLTKRILAMGFPSVSAAEGKTPLYRRKMHVSSRLNSAKEYLRSKLLEQARKRHFRNADTDRFNQHIYSGDAELSTVTSLQPPPPPHLQLPERREIVKLMCSGILEMTEEERFKRWCESITMMVRLQRRREAQRRGRHKKQQSQPKPNPAPISVVVQVEGPVLEKLDDMQCPFCVCDTSLPWEERMKVWVAKKGERKYRNKLWNHIEVTVHREELEAYSSGQKLCGICRERGIKFIPSNIMEFKNHTLRVHGVPLRG</sequence>
<dbReference type="OMA" id="IEFHIIR"/>
<reference evidence="3" key="1">
    <citation type="journal article" date="2009" name="Genome Res.">
        <title>Comparative genomic analyses of the human fungal pathogens Coccidioides and their relatives.</title>
        <authorList>
            <person name="Sharpton T.J."/>
            <person name="Stajich J.E."/>
            <person name="Rounsley S.D."/>
            <person name="Gardner M.J."/>
            <person name="Wortman J.R."/>
            <person name="Jordar V.S."/>
            <person name="Maiti R."/>
            <person name="Kodira C.D."/>
            <person name="Neafsey D.E."/>
            <person name="Zeng Q."/>
            <person name="Hung C.-Y."/>
            <person name="McMahan C."/>
            <person name="Muszewska A."/>
            <person name="Grynberg M."/>
            <person name="Mandel M.A."/>
            <person name="Kellner E.M."/>
            <person name="Barker B.M."/>
            <person name="Galgiani J.N."/>
            <person name="Orbach M.J."/>
            <person name="Kirkland T.N."/>
            <person name="Cole G.T."/>
            <person name="Henn M.R."/>
            <person name="Birren B.W."/>
            <person name="Taylor J.W."/>
        </authorList>
    </citation>
    <scope>NUCLEOTIDE SEQUENCE [LARGE SCALE GENOMIC DNA]</scope>
    <source>
        <strain evidence="3">RS</strain>
    </source>
</reference>
<dbReference type="AlphaFoldDB" id="A0A0E1S049"/>
<feature type="region of interest" description="Disordered" evidence="1">
    <location>
        <begin position="239"/>
        <end position="360"/>
    </location>
</feature>
<organism evidence="2 3">
    <name type="scientific">Coccidioides immitis (strain RS)</name>
    <name type="common">Valley fever fungus</name>
    <dbReference type="NCBI Taxonomy" id="246410"/>
    <lineage>
        <taxon>Eukaryota</taxon>
        <taxon>Fungi</taxon>
        <taxon>Dikarya</taxon>
        <taxon>Ascomycota</taxon>
        <taxon>Pezizomycotina</taxon>
        <taxon>Eurotiomycetes</taxon>
        <taxon>Eurotiomycetidae</taxon>
        <taxon>Onygenales</taxon>
        <taxon>Onygenaceae</taxon>
        <taxon>Coccidioides</taxon>
    </lineage>
</organism>
<dbReference type="STRING" id="246410.A0A0E1S049"/>
<evidence type="ECO:0008006" key="4">
    <source>
        <dbReference type="Google" id="ProtNLM"/>
    </source>
</evidence>